<dbReference type="Gene3D" id="3.40.50.300">
    <property type="entry name" value="P-loop containing nucleotide triphosphate hydrolases"/>
    <property type="match status" value="1"/>
</dbReference>
<dbReference type="InterPro" id="IPR003439">
    <property type="entry name" value="ABC_transporter-like_ATP-bd"/>
</dbReference>
<evidence type="ECO:0000259" key="8">
    <source>
        <dbReference type="PROSITE" id="PS50893"/>
    </source>
</evidence>
<dbReference type="Pfam" id="PF00005">
    <property type="entry name" value="ABC_tran"/>
    <property type="match status" value="1"/>
</dbReference>
<name>A0ABS2UTI9_9ACTN</name>
<dbReference type="InterPro" id="IPR027417">
    <property type="entry name" value="P-loop_NTPase"/>
</dbReference>
<dbReference type="EMBL" id="JAFEJA010000001">
    <property type="protein sequence ID" value="MBM9620881.1"/>
    <property type="molecule type" value="Genomic_DNA"/>
</dbReference>
<evidence type="ECO:0000256" key="4">
    <source>
        <dbReference type="ARBA" id="ARBA00022840"/>
    </source>
</evidence>
<dbReference type="Proteomes" id="UP000664109">
    <property type="component" value="Unassembled WGS sequence"/>
</dbReference>
<dbReference type="PROSITE" id="PS50893">
    <property type="entry name" value="ABC_TRANSPORTER_2"/>
    <property type="match status" value="1"/>
</dbReference>
<keyword evidence="3" id="KW-0547">Nucleotide-binding</keyword>
<keyword evidence="4 10" id="KW-0067">ATP-binding</keyword>
<sequence length="600" mass="64483">MLGVALGLCWRAGRARCLVYLAITLLAGLLPTATAWFTKFVIDALTAGDVSGAVRWAVALAAVGLGTGFLPHLSRFLRDELNRRLDRTMKDELYTRLNRLQGLARFEDPSFRNDLSMAAQASGASLGSTTAGLFDIARSVITIVSLMATLAVLSPTMAVLVAAAAVPALLVHLSLTRRHVKMLASVSPAARREIFYSTLISDLTAVQETRMFGLGGFLKDRMLGELEVTHRGERRLAGREFRTQGLLGLLSATVAGGGLVWAVSAAAAGDLSIGSVTAFAAAVAGAQGALVGLASGIAAAYRAMLLFRYHRAIVSEPDDLPPASGTLAPLRRGIELRDVWFRYGDDHPWVLSGLDLTLEHGSSVALVGLNGAGKSTLIKLLCRFYDPTRGTILWDGVDIRSVPPEELRRRVGVLFQDYMRYDLTASENIGIGDLPALDDRPRVRAAARLADVDEKLTGLPQGYDTLLSRIYFEGDENDPTTGVVLSGGQWQRVALARTLLRRDSDLLILDEPGSGLDADAEHAIHRRLREHRTGRTSLLVSHRLGVVRDSDVIVVLEDGRVVERGSHEELTAAGGQYARLFAIQAEGYRPAGTPAAATAP</sequence>
<dbReference type="Gene3D" id="1.20.1560.10">
    <property type="entry name" value="ABC transporter type 1, transmembrane domain"/>
    <property type="match status" value="1"/>
</dbReference>
<dbReference type="InterPro" id="IPR003593">
    <property type="entry name" value="AAA+_ATPase"/>
</dbReference>
<feature type="transmembrane region" description="Helical" evidence="7">
    <location>
        <begin position="18"/>
        <end position="37"/>
    </location>
</feature>
<reference evidence="10 11" key="1">
    <citation type="journal article" date="2016" name="Arch. Microbiol.">
        <title>Streptomyces zhihengii sp. nov., isolated from rhizospheric soil of Psammosilene tunicoides.</title>
        <authorList>
            <person name="Huang M.J."/>
            <person name="Fei J.J."/>
            <person name="Salam N."/>
            <person name="Kim C.J."/>
            <person name="Hozzein W.N."/>
            <person name="Xiao M."/>
            <person name="Huang H.Q."/>
            <person name="Li W.J."/>
        </authorList>
    </citation>
    <scope>NUCLEOTIDE SEQUENCE [LARGE SCALE GENOMIC DNA]</scope>
    <source>
        <strain evidence="10 11">YIM T102</strain>
    </source>
</reference>
<feature type="transmembrane region" description="Helical" evidence="7">
    <location>
        <begin position="279"/>
        <end position="301"/>
    </location>
</feature>
<dbReference type="InterPro" id="IPR039421">
    <property type="entry name" value="Type_1_exporter"/>
</dbReference>
<dbReference type="SUPFAM" id="SSF52540">
    <property type="entry name" value="P-loop containing nucleoside triphosphate hydrolases"/>
    <property type="match status" value="1"/>
</dbReference>
<dbReference type="InterPro" id="IPR017871">
    <property type="entry name" value="ABC_transporter-like_CS"/>
</dbReference>
<feature type="domain" description="ABC transmembrane type-1" evidence="9">
    <location>
        <begin position="18"/>
        <end position="302"/>
    </location>
</feature>
<evidence type="ECO:0000256" key="1">
    <source>
        <dbReference type="ARBA" id="ARBA00004651"/>
    </source>
</evidence>
<keyword evidence="6 7" id="KW-0472">Membrane</keyword>
<dbReference type="PROSITE" id="PS50929">
    <property type="entry name" value="ABC_TM1F"/>
    <property type="match status" value="1"/>
</dbReference>
<keyword evidence="5 7" id="KW-1133">Transmembrane helix</keyword>
<dbReference type="GO" id="GO:0005524">
    <property type="term" value="F:ATP binding"/>
    <property type="evidence" value="ECO:0007669"/>
    <property type="project" value="UniProtKB-KW"/>
</dbReference>
<evidence type="ECO:0000256" key="3">
    <source>
        <dbReference type="ARBA" id="ARBA00022741"/>
    </source>
</evidence>
<feature type="transmembrane region" description="Helical" evidence="7">
    <location>
        <begin position="245"/>
        <end position="267"/>
    </location>
</feature>
<gene>
    <name evidence="10" type="ORF">JE024_19500</name>
</gene>
<evidence type="ECO:0000313" key="10">
    <source>
        <dbReference type="EMBL" id="MBM9620881.1"/>
    </source>
</evidence>
<comment type="subcellular location">
    <subcellularLocation>
        <location evidence="1">Cell membrane</location>
        <topology evidence="1">Multi-pass membrane protein</topology>
    </subcellularLocation>
</comment>
<keyword evidence="11" id="KW-1185">Reference proteome</keyword>
<evidence type="ECO:0000256" key="7">
    <source>
        <dbReference type="SAM" id="Phobius"/>
    </source>
</evidence>
<evidence type="ECO:0000256" key="5">
    <source>
        <dbReference type="ARBA" id="ARBA00022989"/>
    </source>
</evidence>
<evidence type="ECO:0000259" key="9">
    <source>
        <dbReference type="PROSITE" id="PS50929"/>
    </source>
</evidence>
<feature type="transmembrane region" description="Helical" evidence="7">
    <location>
        <begin position="132"/>
        <end position="151"/>
    </location>
</feature>
<evidence type="ECO:0000256" key="2">
    <source>
        <dbReference type="ARBA" id="ARBA00022692"/>
    </source>
</evidence>
<dbReference type="InterPro" id="IPR011527">
    <property type="entry name" value="ABC1_TM_dom"/>
</dbReference>
<dbReference type="InterPro" id="IPR036640">
    <property type="entry name" value="ABC1_TM_sf"/>
</dbReference>
<dbReference type="SMART" id="SM00382">
    <property type="entry name" value="AAA"/>
    <property type="match status" value="1"/>
</dbReference>
<accession>A0ABS2UTI9</accession>
<comment type="caution">
    <text evidence="10">The sequence shown here is derived from an EMBL/GenBank/DDBJ whole genome shotgun (WGS) entry which is preliminary data.</text>
</comment>
<dbReference type="PANTHER" id="PTHR43394:SF1">
    <property type="entry name" value="ATP-BINDING CASSETTE SUB-FAMILY B MEMBER 10, MITOCHONDRIAL"/>
    <property type="match status" value="1"/>
</dbReference>
<dbReference type="Pfam" id="PF00664">
    <property type="entry name" value="ABC_membrane"/>
    <property type="match status" value="1"/>
</dbReference>
<organism evidence="10 11">
    <name type="scientific">Streptomyces zhihengii</name>
    <dbReference type="NCBI Taxonomy" id="1818004"/>
    <lineage>
        <taxon>Bacteria</taxon>
        <taxon>Bacillati</taxon>
        <taxon>Actinomycetota</taxon>
        <taxon>Actinomycetes</taxon>
        <taxon>Kitasatosporales</taxon>
        <taxon>Streptomycetaceae</taxon>
        <taxon>Streptomyces</taxon>
    </lineage>
</organism>
<protein>
    <submittedName>
        <fullName evidence="10">ABC transporter ATP-binding protein</fullName>
    </submittedName>
</protein>
<keyword evidence="2 7" id="KW-0812">Transmembrane</keyword>
<feature type="domain" description="ABC transporter" evidence="8">
    <location>
        <begin position="334"/>
        <end position="583"/>
    </location>
</feature>
<proteinExistence type="predicted"/>
<evidence type="ECO:0000256" key="6">
    <source>
        <dbReference type="ARBA" id="ARBA00023136"/>
    </source>
</evidence>
<dbReference type="SUPFAM" id="SSF90123">
    <property type="entry name" value="ABC transporter transmembrane region"/>
    <property type="match status" value="1"/>
</dbReference>
<feature type="transmembrane region" description="Helical" evidence="7">
    <location>
        <begin position="57"/>
        <end position="77"/>
    </location>
</feature>
<feature type="transmembrane region" description="Helical" evidence="7">
    <location>
        <begin position="157"/>
        <end position="175"/>
    </location>
</feature>
<dbReference type="PROSITE" id="PS00211">
    <property type="entry name" value="ABC_TRANSPORTER_1"/>
    <property type="match status" value="1"/>
</dbReference>
<dbReference type="PANTHER" id="PTHR43394">
    <property type="entry name" value="ATP-DEPENDENT PERMEASE MDL1, MITOCHONDRIAL"/>
    <property type="match status" value="1"/>
</dbReference>
<evidence type="ECO:0000313" key="11">
    <source>
        <dbReference type="Proteomes" id="UP000664109"/>
    </source>
</evidence>